<proteinExistence type="predicted"/>
<sequence length="348" mass="39635">MNQKGFINILLPIAVLIFVAIGAGIYFYSDKSANENIAQNNSDGTATWKTYENIRYGFSFKYPQELKEVASHPDSVFDLSLREGDIYSHGIEVSVIRKKFDPNDIQTNYAKVENPEIREFEGIKWYEYGEGDGGCRVTYNDTSLGNNTLRIGISRCEPQSANPYEDDAFLDKFLSTFKLVPIYNVSAETADWNIYTNLEYKFEFKYPKEWSLSFLSGGYSTSENQAQSWMVTKSPYYAYEGMPYGCEDCSGFFVHPTSCYPLFSNFENAKKDRVVINGVPGEGYTKIENGMLFSSDIIFPLKFSGSDCGSIEIYINPTLTINEQKEEENILEKILSTFRFIEYSDING</sequence>
<name>A0A1F5X363_9BACT</name>
<organism evidence="2 3">
    <name type="scientific">Candidatus Giovannonibacteria bacterium RIFCSPLOWO2_01_FULL_46_13</name>
    <dbReference type="NCBI Taxonomy" id="1798352"/>
    <lineage>
        <taxon>Bacteria</taxon>
        <taxon>Candidatus Giovannoniibacteriota</taxon>
    </lineage>
</organism>
<evidence type="ECO:0000313" key="2">
    <source>
        <dbReference type="EMBL" id="OGF82327.1"/>
    </source>
</evidence>
<comment type="caution">
    <text evidence="2">The sequence shown here is derived from an EMBL/GenBank/DDBJ whole genome shotgun (WGS) entry which is preliminary data.</text>
</comment>
<accession>A0A1F5X363</accession>
<protein>
    <submittedName>
        <fullName evidence="2">Uncharacterized protein</fullName>
    </submittedName>
</protein>
<dbReference type="EMBL" id="MFIE01000023">
    <property type="protein sequence ID" value="OGF82327.1"/>
    <property type="molecule type" value="Genomic_DNA"/>
</dbReference>
<keyword evidence="1" id="KW-0472">Membrane</keyword>
<gene>
    <name evidence="2" type="ORF">A3B18_03255</name>
</gene>
<dbReference type="AlphaFoldDB" id="A0A1F5X363"/>
<feature type="transmembrane region" description="Helical" evidence="1">
    <location>
        <begin position="7"/>
        <end position="28"/>
    </location>
</feature>
<keyword evidence="1" id="KW-1133">Transmembrane helix</keyword>
<reference evidence="2 3" key="1">
    <citation type="journal article" date="2016" name="Nat. Commun.">
        <title>Thousands of microbial genomes shed light on interconnected biogeochemical processes in an aquifer system.</title>
        <authorList>
            <person name="Anantharaman K."/>
            <person name="Brown C.T."/>
            <person name="Hug L.A."/>
            <person name="Sharon I."/>
            <person name="Castelle C.J."/>
            <person name="Probst A.J."/>
            <person name="Thomas B.C."/>
            <person name="Singh A."/>
            <person name="Wilkins M.J."/>
            <person name="Karaoz U."/>
            <person name="Brodie E.L."/>
            <person name="Williams K.H."/>
            <person name="Hubbard S.S."/>
            <person name="Banfield J.F."/>
        </authorList>
    </citation>
    <scope>NUCLEOTIDE SEQUENCE [LARGE SCALE GENOMIC DNA]</scope>
</reference>
<evidence type="ECO:0000256" key="1">
    <source>
        <dbReference type="SAM" id="Phobius"/>
    </source>
</evidence>
<keyword evidence="1" id="KW-0812">Transmembrane</keyword>
<dbReference type="Proteomes" id="UP000178684">
    <property type="component" value="Unassembled WGS sequence"/>
</dbReference>
<evidence type="ECO:0000313" key="3">
    <source>
        <dbReference type="Proteomes" id="UP000178684"/>
    </source>
</evidence>